<evidence type="ECO:0000313" key="6">
    <source>
        <dbReference type="Proteomes" id="UP000295263"/>
    </source>
</evidence>
<dbReference type="PANTHER" id="PTHR22604:SF105">
    <property type="entry name" value="TRANS-1,2-DIHYDROBENZENE-1,2-DIOL DEHYDROGENASE"/>
    <property type="match status" value="1"/>
</dbReference>
<comment type="caution">
    <text evidence="5">The sequence shown here is derived from an EMBL/GenBank/DDBJ whole genome shotgun (WGS) entry which is preliminary data.</text>
</comment>
<dbReference type="EMBL" id="SLYQ01000003">
    <property type="protein sequence ID" value="TCQ74080.1"/>
    <property type="molecule type" value="Genomic_DNA"/>
</dbReference>
<evidence type="ECO:0000313" key="5">
    <source>
        <dbReference type="EMBL" id="TCQ74080.1"/>
    </source>
</evidence>
<dbReference type="Gene3D" id="3.30.360.10">
    <property type="entry name" value="Dihydrodipicolinate Reductase, domain 2"/>
    <property type="match status" value="1"/>
</dbReference>
<gene>
    <name evidence="5" type="ORF">EC841_103260</name>
</gene>
<dbReference type="Pfam" id="PF22725">
    <property type="entry name" value="GFO_IDH_MocA_C3"/>
    <property type="match status" value="1"/>
</dbReference>
<keyword evidence="2" id="KW-0560">Oxidoreductase</keyword>
<dbReference type="SUPFAM" id="SSF55347">
    <property type="entry name" value="Glyceraldehyde-3-phosphate dehydrogenase-like, C-terminal domain"/>
    <property type="match status" value="1"/>
</dbReference>
<reference evidence="5 6" key="1">
    <citation type="submission" date="2019-03" db="EMBL/GenBank/DDBJ databases">
        <title>Genomic analyses of the natural microbiome of Caenorhabditis elegans.</title>
        <authorList>
            <person name="Samuel B."/>
        </authorList>
    </citation>
    <scope>NUCLEOTIDE SEQUENCE [LARGE SCALE GENOMIC DNA]</scope>
    <source>
        <strain evidence="5 6">JUb54</strain>
    </source>
</reference>
<evidence type="ECO:0000259" key="4">
    <source>
        <dbReference type="Pfam" id="PF22725"/>
    </source>
</evidence>
<dbReference type="Pfam" id="PF01408">
    <property type="entry name" value="GFO_IDH_MocA"/>
    <property type="match status" value="1"/>
</dbReference>
<dbReference type="InterPro" id="IPR000683">
    <property type="entry name" value="Gfo/Idh/MocA-like_OxRdtase_N"/>
</dbReference>
<dbReference type="Proteomes" id="UP000295263">
    <property type="component" value="Unassembled WGS sequence"/>
</dbReference>
<feature type="domain" description="GFO/IDH/MocA-like oxidoreductase" evidence="4">
    <location>
        <begin position="131"/>
        <end position="246"/>
    </location>
</feature>
<dbReference type="GO" id="GO:0016491">
    <property type="term" value="F:oxidoreductase activity"/>
    <property type="evidence" value="ECO:0007669"/>
    <property type="project" value="UniProtKB-KW"/>
</dbReference>
<dbReference type="AlphaFoldDB" id="A0ABD7QK83"/>
<feature type="domain" description="Gfo/Idh/MocA-like oxidoreductase N-terminal" evidence="3">
    <location>
        <begin position="2"/>
        <end position="119"/>
    </location>
</feature>
<dbReference type="SUPFAM" id="SSF51735">
    <property type="entry name" value="NAD(P)-binding Rossmann-fold domains"/>
    <property type="match status" value="1"/>
</dbReference>
<evidence type="ECO:0000259" key="3">
    <source>
        <dbReference type="Pfam" id="PF01408"/>
    </source>
</evidence>
<protein>
    <submittedName>
        <fullName evidence="5">Dehydrogenase</fullName>
    </submittedName>
</protein>
<dbReference type="PANTHER" id="PTHR22604">
    <property type="entry name" value="OXIDOREDUCTASES"/>
    <property type="match status" value="1"/>
</dbReference>
<name>A0ABD7QK83_RAOOR</name>
<evidence type="ECO:0000256" key="2">
    <source>
        <dbReference type="ARBA" id="ARBA00023002"/>
    </source>
</evidence>
<accession>A0ABD7QK83</accession>
<evidence type="ECO:0000256" key="1">
    <source>
        <dbReference type="ARBA" id="ARBA00010928"/>
    </source>
</evidence>
<dbReference type="RefSeq" id="WP_207906530.1">
    <property type="nucleotide sequence ID" value="NZ_SLYQ01000003.1"/>
</dbReference>
<proteinExistence type="inferred from homology"/>
<organism evidence="5 6">
    <name type="scientific">Raoultella ornithinolytica</name>
    <name type="common">Klebsiella ornithinolytica</name>
    <dbReference type="NCBI Taxonomy" id="54291"/>
    <lineage>
        <taxon>Bacteria</taxon>
        <taxon>Pseudomonadati</taxon>
        <taxon>Pseudomonadota</taxon>
        <taxon>Gammaproteobacteria</taxon>
        <taxon>Enterobacterales</taxon>
        <taxon>Enterobacteriaceae</taxon>
        <taxon>Klebsiella/Raoultella group</taxon>
        <taxon>Raoultella</taxon>
    </lineage>
</organism>
<dbReference type="InterPro" id="IPR036291">
    <property type="entry name" value="NAD(P)-bd_dom_sf"/>
</dbReference>
<comment type="similarity">
    <text evidence="1">Belongs to the Gfo/Idh/MocA family.</text>
</comment>
<dbReference type="InterPro" id="IPR055170">
    <property type="entry name" value="GFO_IDH_MocA-like_dom"/>
</dbReference>
<sequence>MINWGILGTSFISGVMAEAIARAPGHRLYAAAGRSAAGLASFGEKYAPQRLFNDYARLITDPEVDVVYIALPNHIHHDFVMQAARAGKAILCEKSLSVDMPRTEAALAAVEEHRVFFMEGLMYLHHPLIAALIDILNGGELGEVRSLTARYGASIAHLVNPDSRGAIYNLGCYPASLAHLVMQHRLGDAVGDYRLAAMGRRGADGNLAEATAILSWADGAVASLHCTEDYGMFWDFSIQGSVGSLRIESNPWLPEASGNRIVVTPYEGETRYIDIAAAGDAFDYQVLAVGSALAQGAREVARPAARAEDSLAIMRMLTTWEQGAEAGLV</sequence>
<dbReference type="Gene3D" id="3.40.50.720">
    <property type="entry name" value="NAD(P)-binding Rossmann-like Domain"/>
    <property type="match status" value="1"/>
</dbReference>
<dbReference type="InterPro" id="IPR050984">
    <property type="entry name" value="Gfo/Idh/MocA_domain"/>
</dbReference>